<evidence type="ECO:0000313" key="2">
    <source>
        <dbReference type="EMBL" id="AWK72046.1"/>
    </source>
</evidence>
<proteinExistence type="predicted"/>
<dbReference type="InterPro" id="IPR013022">
    <property type="entry name" value="Xyl_isomerase-like_TIM-brl"/>
</dbReference>
<accession>A0A2S2BTU8</accession>
<evidence type="ECO:0000259" key="1">
    <source>
        <dbReference type="Pfam" id="PF01261"/>
    </source>
</evidence>
<reference evidence="2 3" key="1">
    <citation type="submission" date="2017-05" db="EMBL/GenBank/DDBJ databases">
        <title>Isolation of Rhodococcus sp. S2-17 biodegrading of BP-3.</title>
        <authorList>
            <person name="Lee Y."/>
            <person name="Kim K.H."/>
            <person name="Chun B.H."/>
            <person name="Jung H.S."/>
            <person name="Jeon C.O."/>
        </authorList>
    </citation>
    <scope>NUCLEOTIDE SEQUENCE [LARGE SCALE GENOMIC DNA]</scope>
    <source>
        <strain evidence="2 3">S2-17</strain>
    </source>
</reference>
<dbReference type="KEGG" id="roz:CBI38_11120"/>
<dbReference type="InterPro" id="IPR036237">
    <property type="entry name" value="Xyl_isomerase-like_sf"/>
</dbReference>
<dbReference type="PANTHER" id="PTHR12110:SF41">
    <property type="entry name" value="INOSOSE DEHYDRATASE"/>
    <property type="match status" value="1"/>
</dbReference>
<dbReference type="InterPro" id="IPR050312">
    <property type="entry name" value="IolE/XylAMocC-like"/>
</dbReference>
<evidence type="ECO:0000313" key="3">
    <source>
        <dbReference type="Proteomes" id="UP000245711"/>
    </source>
</evidence>
<dbReference type="SUPFAM" id="SSF51658">
    <property type="entry name" value="Xylose isomerase-like"/>
    <property type="match status" value="1"/>
</dbReference>
<dbReference type="Proteomes" id="UP000245711">
    <property type="component" value="Chromosome"/>
</dbReference>
<dbReference type="AlphaFoldDB" id="A0A2S2BTU8"/>
<sequence length="301" mass="33525">MSAIRVGSAPDSWGVWFADDPRQISYDRFLDEVSAAGYEWIELGPYGYLPTQPEKLRDELDARGLKLSAGTVFEHLHRPDSREAVWSRIEDVAALTAAVGGRHVVVIPEMWRDPGSGKVLEDRNLTAEQWTNKTAGMNELGKRMFEQYGVEAQYHPHADSHIDEEERVYRFLDATDEKFVNLCLDTGHISYCGGDNLAIIARAAERIGYLHLKQVDPEVRATVEAGDLPFGEAVQLAVMIEPPLGIPDMPSVLAAIDTLDIDVFAIVEQDLYPCAPHVPLPIAQRTRKYLEGCGIGSVRFH</sequence>
<dbReference type="Gene3D" id="3.20.20.150">
    <property type="entry name" value="Divalent-metal-dependent TIM barrel enzymes"/>
    <property type="match status" value="1"/>
</dbReference>
<dbReference type="OrthoDB" id="104997at2"/>
<name>A0A2S2BTU8_9NOCA</name>
<organism evidence="2 3">
    <name type="scientific">Rhodococcus oxybenzonivorans</name>
    <dbReference type="NCBI Taxonomy" id="1990687"/>
    <lineage>
        <taxon>Bacteria</taxon>
        <taxon>Bacillati</taxon>
        <taxon>Actinomycetota</taxon>
        <taxon>Actinomycetes</taxon>
        <taxon>Mycobacteriales</taxon>
        <taxon>Nocardiaceae</taxon>
        <taxon>Rhodococcus</taxon>
    </lineage>
</organism>
<keyword evidence="3" id="KW-1185">Reference proteome</keyword>
<dbReference type="EMBL" id="CP021354">
    <property type="protein sequence ID" value="AWK72046.1"/>
    <property type="molecule type" value="Genomic_DNA"/>
</dbReference>
<gene>
    <name evidence="2" type="ORF">CBI38_11120</name>
</gene>
<protein>
    <submittedName>
        <fullName evidence="2">2-keto-myo-inositol dehydratase</fullName>
    </submittedName>
</protein>
<dbReference type="PANTHER" id="PTHR12110">
    <property type="entry name" value="HYDROXYPYRUVATE ISOMERASE"/>
    <property type="match status" value="1"/>
</dbReference>
<dbReference type="RefSeq" id="WP_109328861.1">
    <property type="nucleotide sequence ID" value="NZ_CP021354.1"/>
</dbReference>
<feature type="domain" description="Xylose isomerase-like TIM barrel" evidence="1">
    <location>
        <begin position="30"/>
        <end position="269"/>
    </location>
</feature>
<dbReference type="Pfam" id="PF01261">
    <property type="entry name" value="AP_endonuc_2"/>
    <property type="match status" value="1"/>
</dbReference>